<dbReference type="EMBL" id="CP036316">
    <property type="protein sequence ID" value="QDT66774.1"/>
    <property type="molecule type" value="Genomic_DNA"/>
</dbReference>
<dbReference type="InterPro" id="IPR024163">
    <property type="entry name" value="Aerotolerance_reg_N"/>
</dbReference>
<dbReference type="PANTHER" id="PTHR37464">
    <property type="entry name" value="BLL2463 PROTEIN"/>
    <property type="match status" value="1"/>
</dbReference>
<reference evidence="3 4" key="1">
    <citation type="submission" date="2019-02" db="EMBL/GenBank/DDBJ databases">
        <title>Deep-cultivation of Planctomycetes and their phenomic and genomic characterization uncovers novel biology.</title>
        <authorList>
            <person name="Wiegand S."/>
            <person name="Jogler M."/>
            <person name="Boedeker C."/>
            <person name="Pinto D."/>
            <person name="Vollmers J."/>
            <person name="Rivas-Marin E."/>
            <person name="Kohn T."/>
            <person name="Peeters S.H."/>
            <person name="Heuer A."/>
            <person name="Rast P."/>
            <person name="Oberbeckmann S."/>
            <person name="Bunk B."/>
            <person name="Jeske O."/>
            <person name="Meyerdierks A."/>
            <person name="Storesund J.E."/>
            <person name="Kallscheuer N."/>
            <person name="Luecker S."/>
            <person name="Lage O.M."/>
            <person name="Pohl T."/>
            <person name="Merkel B.J."/>
            <person name="Hornburger P."/>
            <person name="Mueller R.-W."/>
            <person name="Bruemmer F."/>
            <person name="Labrenz M."/>
            <person name="Spormann A.M."/>
            <person name="Op den Camp H."/>
            <person name="Overmann J."/>
            <person name="Amann R."/>
            <person name="Jetten M.S.M."/>
            <person name="Mascher T."/>
            <person name="Medema M.H."/>
            <person name="Devos D.P."/>
            <person name="Kaster A.-K."/>
            <person name="Ovreas L."/>
            <person name="Rohde M."/>
            <person name="Galperin M.Y."/>
            <person name="Jogler C."/>
        </authorList>
    </citation>
    <scope>NUCLEOTIDE SEQUENCE [LARGE SCALE GENOMIC DNA]</scope>
    <source>
        <strain evidence="3 4">V22</strain>
    </source>
</reference>
<keyword evidence="1" id="KW-0472">Membrane</keyword>
<evidence type="ECO:0000256" key="1">
    <source>
        <dbReference type="SAM" id="Phobius"/>
    </source>
</evidence>
<keyword evidence="1" id="KW-0812">Transmembrane</keyword>
<dbReference type="Proteomes" id="UP000319976">
    <property type="component" value="Chromosome"/>
</dbReference>
<evidence type="ECO:0000259" key="2">
    <source>
        <dbReference type="PROSITE" id="PS50234"/>
    </source>
</evidence>
<organism evidence="3 4">
    <name type="scientific">Calycomorphotria hydatis</name>
    <dbReference type="NCBI Taxonomy" id="2528027"/>
    <lineage>
        <taxon>Bacteria</taxon>
        <taxon>Pseudomonadati</taxon>
        <taxon>Planctomycetota</taxon>
        <taxon>Planctomycetia</taxon>
        <taxon>Planctomycetales</taxon>
        <taxon>Planctomycetaceae</taxon>
        <taxon>Calycomorphotria</taxon>
    </lineage>
</organism>
<dbReference type="RefSeq" id="WP_145266176.1">
    <property type="nucleotide sequence ID" value="NZ_CP036316.1"/>
</dbReference>
<dbReference type="InterPro" id="IPR002035">
    <property type="entry name" value="VWF_A"/>
</dbReference>
<dbReference type="Gene3D" id="3.40.50.410">
    <property type="entry name" value="von Willebrand factor, type A domain"/>
    <property type="match status" value="1"/>
</dbReference>
<dbReference type="Pfam" id="PF07584">
    <property type="entry name" value="BatA"/>
    <property type="match status" value="1"/>
</dbReference>
<accession>A0A517TEH6</accession>
<sequence>MTFLNTGLAFGACAFVIPLIIHLLNRSRFRTVEWGAMHLLESVITANHRRFRIEQLILLLIRCAIPILLALCLARPVLTGSQILAGNSPSSLVILLDNSYSMDAVSNGKSHFDAAVDAAISIVEQTSRGSEISVILTGGRPVSLFDQPVFDPAAITRKLKQLQGGYGANRMSAAIDIGLKTVAEMSHARRELIVICDFQPEDWETIQADLPSIRHQLDEMEVTPHLSLLPVGKPLESNVSINSLEFSERALGIGQQLVVRAEIKNHGNTDYQQLRVILKVDGNESDISQVSLNAEGTTQVIFTCEFEQAGSHVIEAEVIADDQLPTDNRHAAAVTVWENLQVLLVDGDPSREPLKSETDFLSVALTPFTFGRVRLIDLMQTERVTSKELAADHFKEKRVVVLANVSKLDDKQFDALSEYVGDGGALLICSGDRIDLNWYKERMYDQGNGLLPMVFGARKGKKDSTARLVSQFYEHPALAYFNEPNNGDLSSIEFGYWNELISLGEAEDDTISIMARLDTGDALLVQKEVGDGVVVQLATACDDSWSNAPLRPVYVPLMQQLVSQMASRISPPRNIQTGEPAVAIIETDAESNAVMDSVTVISPDGSRRAIQTTSRGKIQLASFANTERPGIYSMTTPTTETIHFVATTSRNESRLDRMNEQQQKELSEGLAAQRVESVSSYIELENVRRQGREIWKYLLVALVALLMLEVILQQQFAKVRT</sequence>
<keyword evidence="1" id="KW-1133">Transmembrane helix</keyword>
<gene>
    <name evidence="3" type="ORF">V22_40450</name>
</gene>
<dbReference type="InterPro" id="IPR013783">
    <property type="entry name" value="Ig-like_fold"/>
</dbReference>
<dbReference type="CDD" id="cd00198">
    <property type="entry name" value="vWFA"/>
    <property type="match status" value="1"/>
</dbReference>
<feature type="transmembrane region" description="Helical" evidence="1">
    <location>
        <begin position="6"/>
        <end position="24"/>
    </location>
</feature>
<evidence type="ECO:0000313" key="4">
    <source>
        <dbReference type="Proteomes" id="UP000319976"/>
    </source>
</evidence>
<dbReference type="InterPro" id="IPR011933">
    <property type="entry name" value="Double_TM_dom"/>
</dbReference>
<keyword evidence="4" id="KW-1185">Reference proteome</keyword>
<evidence type="ECO:0000313" key="3">
    <source>
        <dbReference type="EMBL" id="QDT66774.1"/>
    </source>
</evidence>
<feature type="transmembrane region" description="Helical" evidence="1">
    <location>
        <begin position="56"/>
        <end position="78"/>
    </location>
</feature>
<proteinExistence type="predicted"/>
<dbReference type="Pfam" id="PF07705">
    <property type="entry name" value="CARDB"/>
    <property type="match status" value="1"/>
</dbReference>
<protein>
    <recommendedName>
        <fullName evidence="2">VWFA domain-containing protein</fullName>
    </recommendedName>
</protein>
<dbReference type="KEGG" id="chya:V22_40450"/>
<dbReference type="PROSITE" id="PS50234">
    <property type="entry name" value="VWFA"/>
    <property type="match status" value="1"/>
</dbReference>
<dbReference type="SUPFAM" id="SSF52317">
    <property type="entry name" value="Class I glutamine amidotransferase-like"/>
    <property type="match status" value="1"/>
</dbReference>
<dbReference type="NCBIfam" id="TIGR02226">
    <property type="entry name" value="two_anch"/>
    <property type="match status" value="1"/>
</dbReference>
<dbReference type="InterPro" id="IPR029062">
    <property type="entry name" value="Class_I_gatase-like"/>
</dbReference>
<dbReference type="AlphaFoldDB" id="A0A517TEH6"/>
<dbReference type="PANTHER" id="PTHR37464:SF1">
    <property type="entry name" value="BLL2463 PROTEIN"/>
    <property type="match status" value="1"/>
</dbReference>
<dbReference type="OrthoDB" id="7052926at2"/>
<feature type="domain" description="VWFA" evidence="2">
    <location>
        <begin position="91"/>
        <end position="232"/>
    </location>
</feature>
<dbReference type="SUPFAM" id="SSF53300">
    <property type="entry name" value="vWA-like"/>
    <property type="match status" value="1"/>
</dbReference>
<dbReference type="Gene3D" id="3.40.50.880">
    <property type="match status" value="1"/>
</dbReference>
<dbReference type="InterPro" id="IPR036465">
    <property type="entry name" value="vWFA_dom_sf"/>
</dbReference>
<dbReference type="InterPro" id="IPR011635">
    <property type="entry name" value="CARDB"/>
</dbReference>
<name>A0A517TEH6_9PLAN</name>
<dbReference type="Pfam" id="PF13519">
    <property type="entry name" value="VWA_2"/>
    <property type="match status" value="1"/>
</dbReference>
<dbReference type="Gene3D" id="2.60.40.10">
    <property type="entry name" value="Immunoglobulins"/>
    <property type="match status" value="1"/>
</dbReference>